<dbReference type="EMBL" id="SNRW01005066">
    <property type="protein sequence ID" value="KAA6385864.1"/>
    <property type="molecule type" value="Genomic_DNA"/>
</dbReference>
<dbReference type="AlphaFoldDB" id="A0A5J4VT83"/>
<dbReference type="Proteomes" id="UP000324800">
    <property type="component" value="Unassembled WGS sequence"/>
</dbReference>
<gene>
    <name evidence="1" type="ORF">EZS28_018608</name>
</gene>
<sequence>MFLNDQKLSDNVYAVQMNPEKCTVLIRISFISQKEKLTQRIWLKVETKMKSVKQQFKYVIKDQQFYNENAKYFFPTIEGDLLDEKKILGLAVEREGTEMIALAPKNYYIMVDDKTKLKLKGINQSTNKITKAQIVENIIEGTVTKCVNMRLGQKSYQMSKLSIEKNGITGCRTKAIVLSNQSCCPFIFAVSTTCLQVRAHKLLMALIDEIRVCAATKLDPSNSLKYLRYFSNLCDVFVMSKFSNFFICYLTYIPSKSSSVFTYKGLYNKSKD</sequence>
<reference evidence="1 2" key="1">
    <citation type="submission" date="2019-03" db="EMBL/GenBank/DDBJ databases">
        <title>Single cell metagenomics reveals metabolic interactions within the superorganism composed of flagellate Streblomastix strix and complex community of Bacteroidetes bacteria on its surface.</title>
        <authorList>
            <person name="Treitli S.C."/>
            <person name="Kolisko M."/>
            <person name="Husnik F."/>
            <person name="Keeling P."/>
            <person name="Hampl V."/>
        </authorList>
    </citation>
    <scope>NUCLEOTIDE SEQUENCE [LARGE SCALE GENOMIC DNA]</scope>
    <source>
        <strain evidence="1">ST1C</strain>
    </source>
</reference>
<evidence type="ECO:0000313" key="1">
    <source>
        <dbReference type="EMBL" id="KAA6385864.1"/>
    </source>
</evidence>
<organism evidence="1 2">
    <name type="scientific">Streblomastix strix</name>
    <dbReference type="NCBI Taxonomy" id="222440"/>
    <lineage>
        <taxon>Eukaryota</taxon>
        <taxon>Metamonada</taxon>
        <taxon>Preaxostyla</taxon>
        <taxon>Oxymonadida</taxon>
        <taxon>Streblomastigidae</taxon>
        <taxon>Streblomastix</taxon>
    </lineage>
</organism>
<evidence type="ECO:0000313" key="2">
    <source>
        <dbReference type="Proteomes" id="UP000324800"/>
    </source>
</evidence>
<name>A0A5J4VT83_9EUKA</name>
<proteinExistence type="predicted"/>
<comment type="caution">
    <text evidence="1">The sequence shown here is derived from an EMBL/GenBank/DDBJ whole genome shotgun (WGS) entry which is preliminary data.</text>
</comment>
<accession>A0A5J4VT83</accession>
<protein>
    <submittedName>
        <fullName evidence="1">Uncharacterized protein</fullName>
    </submittedName>
</protein>